<dbReference type="PROSITE" id="PS50110">
    <property type="entry name" value="RESPONSE_REGULATORY"/>
    <property type="match status" value="1"/>
</dbReference>
<evidence type="ECO:0000256" key="5">
    <source>
        <dbReference type="ARBA" id="ARBA00023163"/>
    </source>
</evidence>
<feature type="DNA-binding region" description="OmpR/PhoB-type" evidence="7">
    <location>
        <begin position="124"/>
        <end position="222"/>
    </location>
</feature>
<evidence type="ECO:0000256" key="8">
    <source>
        <dbReference type="SAM" id="MobiDB-lite"/>
    </source>
</evidence>
<keyword evidence="2" id="KW-0902">Two-component regulatory system</keyword>
<evidence type="ECO:0000256" key="7">
    <source>
        <dbReference type="PROSITE-ProRule" id="PRU01091"/>
    </source>
</evidence>
<keyword evidence="3" id="KW-0805">Transcription regulation</keyword>
<sequence>MRLLVVDDDRPLADIVRRALTKDGHVVAVEHDGIAGLEAASSGDFDAIVLDLMLPGLSGFRVVAELRRRGVWTPVLMLTAKDGEFDEAEALDSGADDYLTKPFSLVVLAAHLRAIARRGAGERSGALRVGDLELDPRGHAVRRGGTPIELTATEFRLLEFLMRRAGRAISKSEILAGVWDDAAENAPNLVEVYIGYLRRKIDQPFGARSITTLRGVGYRFEPPSGDGSDGAHGRVTTNDAPPSS</sequence>
<dbReference type="GO" id="GO:0006355">
    <property type="term" value="P:regulation of DNA-templated transcription"/>
    <property type="evidence" value="ECO:0007669"/>
    <property type="project" value="InterPro"/>
</dbReference>
<accession>A0A7J5C067</accession>
<dbReference type="Pfam" id="PF00072">
    <property type="entry name" value="Response_reg"/>
    <property type="match status" value="1"/>
</dbReference>
<dbReference type="InterPro" id="IPR036388">
    <property type="entry name" value="WH-like_DNA-bd_sf"/>
</dbReference>
<proteinExistence type="predicted"/>
<dbReference type="RefSeq" id="WP_158039642.1">
    <property type="nucleotide sequence ID" value="NZ_JACCFV010000001.1"/>
</dbReference>
<dbReference type="Pfam" id="PF00486">
    <property type="entry name" value="Trans_reg_C"/>
    <property type="match status" value="1"/>
</dbReference>
<evidence type="ECO:0000313" key="11">
    <source>
        <dbReference type="EMBL" id="KAB1660146.1"/>
    </source>
</evidence>
<dbReference type="GO" id="GO:0000976">
    <property type="term" value="F:transcription cis-regulatory region binding"/>
    <property type="evidence" value="ECO:0007669"/>
    <property type="project" value="TreeGrafter"/>
</dbReference>
<keyword evidence="4 7" id="KW-0238">DNA-binding</keyword>
<evidence type="ECO:0000256" key="1">
    <source>
        <dbReference type="ARBA" id="ARBA00022553"/>
    </source>
</evidence>
<dbReference type="EMBL" id="WBJZ01000004">
    <property type="protein sequence ID" value="KAB1660146.1"/>
    <property type="molecule type" value="Genomic_DNA"/>
</dbReference>
<reference evidence="11 12" key="1">
    <citation type="submission" date="2019-09" db="EMBL/GenBank/DDBJ databases">
        <title>Phylogeny of genus Pseudoclavibacter and closely related genus.</title>
        <authorList>
            <person name="Li Y."/>
        </authorList>
    </citation>
    <scope>NUCLEOTIDE SEQUENCE [LARGE SCALE GENOMIC DNA]</scope>
    <source>
        <strain evidence="11 12">DSM 23821</strain>
    </source>
</reference>
<feature type="domain" description="OmpR/PhoB-type" evidence="10">
    <location>
        <begin position="124"/>
        <end position="222"/>
    </location>
</feature>
<name>A0A7J5C067_9MICO</name>
<dbReference type="GO" id="GO:0032993">
    <property type="term" value="C:protein-DNA complex"/>
    <property type="evidence" value="ECO:0007669"/>
    <property type="project" value="TreeGrafter"/>
</dbReference>
<dbReference type="CDD" id="cd17574">
    <property type="entry name" value="REC_OmpR"/>
    <property type="match status" value="1"/>
</dbReference>
<dbReference type="OrthoDB" id="9812490at2"/>
<organism evidence="11 12">
    <name type="scientific">Pseudoclavibacter chungangensis</name>
    <dbReference type="NCBI Taxonomy" id="587635"/>
    <lineage>
        <taxon>Bacteria</taxon>
        <taxon>Bacillati</taxon>
        <taxon>Actinomycetota</taxon>
        <taxon>Actinomycetes</taxon>
        <taxon>Micrococcales</taxon>
        <taxon>Microbacteriaceae</taxon>
        <taxon>Pseudoclavibacter</taxon>
    </lineage>
</organism>
<protein>
    <submittedName>
        <fullName evidence="11">Response regulator transcription factor</fullName>
    </submittedName>
</protein>
<dbReference type="Gene3D" id="1.10.10.10">
    <property type="entry name" value="Winged helix-like DNA-binding domain superfamily/Winged helix DNA-binding domain"/>
    <property type="match status" value="1"/>
</dbReference>
<dbReference type="PANTHER" id="PTHR48111:SF28">
    <property type="entry name" value="TRANSCRIPTIONAL REGULATORY PROTEIN TCRX-RELATED"/>
    <property type="match status" value="1"/>
</dbReference>
<dbReference type="SUPFAM" id="SSF52172">
    <property type="entry name" value="CheY-like"/>
    <property type="match status" value="1"/>
</dbReference>
<evidence type="ECO:0000259" key="9">
    <source>
        <dbReference type="PROSITE" id="PS50110"/>
    </source>
</evidence>
<dbReference type="GO" id="GO:0005829">
    <property type="term" value="C:cytosol"/>
    <property type="evidence" value="ECO:0007669"/>
    <property type="project" value="TreeGrafter"/>
</dbReference>
<dbReference type="Proteomes" id="UP000467240">
    <property type="component" value="Unassembled WGS sequence"/>
</dbReference>
<dbReference type="FunFam" id="1.10.10.10:FF:000005">
    <property type="entry name" value="Two-component system response regulator"/>
    <property type="match status" value="1"/>
</dbReference>
<dbReference type="GO" id="GO:0000156">
    <property type="term" value="F:phosphorelay response regulator activity"/>
    <property type="evidence" value="ECO:0007669"/>
    <property type="project" value="TreeGrafter"/>
</dbReference>
<dbReference type="InterPro" id="IPR011006">
    <property type="entry name" value="CheY-like_superfamily"/>
</dbReference>
<evidence type="ECO:0000313" key="12">
    <source>
        <dbReference type="Proteomes" id="UP000467240"/>
    </source>
</evidence>
<evidence type="ECO:0000256" key="3">
    <source>
        <dbReference type="ARBA" id="ARBA00023015"/>
    </source>
</evidence>
<keyword evidence="1 6" id="KW-0597">Phosphoprotein</keyword>
<dbReference type="SMART" id="SM00448">
    <property type="entry name" value="REC"/>
    <property type="match status" value="1"/>
</dbReference>
<feature type="modified residue" description="4-aspartylphosphate" evidence="6">
    <location>
        <position position="51"/>
    </location>
</feature>
<evidence type="ECO:0000256" key="2">
    <source>
        <dbReference type="ARBA" id="ARBA00023012"/>
    </source>
</evidence>
<evidence type="ECO:0000256" key="6">
    <source>
        <dbReference type="PROSITE-ProRule" id="PRU00169"/>
    </source>
</evidence>
<dbReference type="InterPro" id="IPR039420">
    <property type="entry name" value="WalR-like"/>
</dbReference>
<dbReference type="InterPro" id="IPR001867">
    <property type="entry name" value="OmpR/PhoB-type_DNA-bd"/>
</dbReference>
<evidence type="ECO:0000256" key="4">
    <source>
        <dbReference type="ARBA" id="ARBA00023125"/>
    </source>
</evidence>
<comment type="caution">
    <text evidence="11">The sequence shown here is derived from an EMBL/GenBank/DDBJ whole genome shotgun (WGS) entry which is preliminary data.</text>
</comment>
<dbReference type="InterPro" id="IPR001789">
    <property type="entry name" value="Sig_transdc_resp-reg_receiver"/>
</dbReference>
<gene>
    <name evidence="11" type="ORF">F8O01_04265</name>
</gene>
<evidence type="ECO:0000259" key="10">
    <source>
        <dbReference type="PROSITE" id="PS51755"/>
    </source>
</evidence>
<dbReference type="SMART" id="SM00862">
    <property type="entry name" value="Trans_reg_C"/>
    <property type="match status" value="1"/>
</dbReference>
<feature type="compositionally biased region" description="Polar residues" evidence="8">
    <location>
        <begin position="235"/>
        <end position="244"/>
    </location>
</feature>
<dbReference type="CDD" id="cd00383">
    <property type="entry name" value="trans_reg_C"/>
    <property type="match status" value="1"/>
</dbReference>
<dbReference type="AlphaFoldDB" id="A0A7J5C067"/>
<feature type="region of interest" description="Disordered" evidence="8">
    <location>
        <begin position="221"/>
        <end position="244"/>
    </location>
</feature>
<dbReference type="Gene3D" id="3.40.50.2300">
    <property type="match status" value="1"/>
</dbReference>
<dbReference type="PROSITE" id="PS51755">
    <property type="entry name" value="OMPR_PHOB"/>
    <property type="match status" value="1"/>
</dbReference>
<dbReference type="PANTHER" id="PTHR48111">
    <property type="entry name" value="REGULATOR OF RPOS"/>
    <property type="match status" value="1"/>
</dbReference>
<keyword evidence="5" id="KW-0804">Transcription</keyword>
<keyword evidence="12" id="KW-1185">Reference proteome</keyword>
<feature type="domain" description="Response regulatory" evidence="9">
    <location>
        <begin position="2"/>
        <end position="116"/>
    </location>
</feature>